<evidence type="ECO:0000313" key="4">
    <source>
        <dbReference type="Proteomes" id="UP000739069"/>
    </source>
</evidence>
<dbReference type="GO" id="GO:0005524">
    <property type="term" value="F:ATP binding"/>
    <property type="evidence" value="ECO:0007669"/>
    <property type="project" value="TreeGrafter"/>
</dbReference>
<gene>
    <name evidence="3" type="ORF">KH265_04775</name>
</gene>
<dbReference type="GO" id="GO:0070490">
    <property type="term" value="P:protein pupylation"/>
    <property type="evidence" value="ECO:0007669"/>
    <property type="project" value="TreeGrafter"/>
</dbReference>
<sequence>MNSTPSYGVRRVMGAETEYGVIAPSAPGTNPTVLSALVVNTYAKLAFRRGEAFREQLQRRALAAELVAEEARQAENYSTEPAPAAPEGQWLGESESPLRDAFGRVQDASTAHSSQMTHTRTELTSQDIALEIMREAGVQAPGEPAEPRSALDALAGVHGRGGFPERLDWDRVTMNAILPNGARLYVDHAHPEYSSPEVLSPADAVLYDAAGDALAYESLVELGNHGQDLPQVKLYKNNTDSKGQSYGAHENYLISRDVPFEQVADALLPFFATRAIFTGAGRVGIGTHGEVPGFQISSRADFFERTIGLETTIRRPIVNTRDEPHADESKYRRLHVIPADANLSHYSNLLKFGTAALVMNLIESHSEQHPALPGVRLSDPVAAMHAVSHDLSLSAQLPLAPSSATLPNPVSTSGSASALQIQRAYYEASRTHEESNPAGVDAATAQILDLWGEVLDALETNPLSLADRLDWVAKYALVRGYVEKGVDYANPKLKALDLQYADIDPSKSLYHRLVARGRMSTLFSAEQVERATTEPPRETRAFLRGTLMSRWPEEILGINWDTVSCRGRYSKELTRFTMMEPTRYGAAEVEPLLEQANHSDALLNGLR</sequence>
<dbReference type="InterPro" id="IPR004347">
    <property type="entry name" value="Pup_ligase/deamidase"/>
</dbReference>
<protein>
    <submittedName>
        <fullName evidence="3">Proteasome accessory factor PafA2</fullName>
    </submittedName>
</protein>
<proteinExistence type="inferred from homology"/>
<dbReference type="EMBL" id="JAGZXI010000006">
    <property type="protein sequence ID" value="MBS6634956.1"/>
    <property type="molecule type" value="Genomic_DNA"/>
</dbReference>
<dbReference type="GO" id="GO:0016811">
    <property type="term" value="F:hydrolase activity, acting on carbon-nitrogen (but not peptide) bonds, in linear amides"/>
    <property type="evidence" value="ECO:0007669"/>
    <property type="project" value="InterPro"/>
</dbReference>
<dbReference type="InterPro" id="IPR022366">
    <property type="entry name" value="Pup_deamidase"/>
</dbReference>
<dbReference type="PANTHER" id="PTHR42307:SF2">
    <property type="entry name" value="PUP DEAMIDASE_DEPUPYLASE"/>
    <property type="match status" value="1"/>
</dbReference>
<keyword evidence="3" id="KW-0647">Proteasome</keyword>
<dbReference type="RefSeq" id="WP_303952614.1">
    <property type="nucleotide sequence ID" value="NZ_JAGZXI010000006.1"/>
</dbReference>
<dbReference type="Pfam" id="PF03136">
    <property type="entry name" value="Pup_ligase"/>
    <property type="match status" value="1"/>
</dbReference>
<dbReference type="Proteomes" id="UP000739069">
    <property type="component" value="Unassembled WGS sequence"/>
</dbReference>
<dbReference type="GO" id="GO:0010498">
    <property type="term" value="P:proteasomal protein catabolic process"/>
    <property type="evidence" value="ECO:0007669"/>
    <property type="project" value="InterPro"/>
</dbReference>
<dbReference type="PANTHER" id="PTHR42307">
    <property type="entry name" value="PUP DEAMIDASE/DEPUPYLASE"/>
    <property type="match status" value="1"/>
</dbReference>
<name>A0A943T7T7_9MICC</name>
<dbReference type="NCBIfam" id="TIGR03688">
    <property type="entry name" value="depupylase_Dop"/>
    <property type="match status" value="1"/>
</dbReference>
<dbReference type="GO" id="GO:0000502">
    <property type="term" value="C:proteasome complex"/>
    <property type="evidence" value="ECO:0007669"/>
    <property type="project" value="UniProtKB-KW"/>
</dbReference>
<comment type="caution">
    <text evidence="3">The sequence shown here is derived from an EMBL/GenBank/DDBJ whole genome shotgun (WGS) entry which is preliminary data.</text>
</comment>
<organism evidence="3 4">
    <name type="scientific">Rothia mucilaginosa</name>
    <dbReference type="NCBI Taxonomy" id="43675"/>
    <lineage>
        <taxon>Bacteria</taxon>
        <taxon>Bacillati</taxon>
        <taxon>Actinomycetota</taxon>
        <taxon>Actinomycetes</taxon>
        <taxon>Micrococcales</taxon>
        <taxon>Micrococcaceae</taxon>
        <taxon>Rothia</taxon>
    </lineage>
</organism>
<reference evidence="3" key="1">
    <citation type="submission" date="2021-02" db="EMBL/GenBank/DDBJ databases">
        <title>Infant gut strain persistence is associated with maternal origin, phylogeny, and functional potential including surface adhesion and iron acquisition.</title>
        <authorList>
            <person name="Lou Y.C."/>
        </authorList>
    </citation>
    <scope>NUCLEOTIDE SEQUENCE</scope>
    <source>
        <strain evidence="3">L1_008_092G1_dasL1_008_092G1_concoct_16</strain>
    </source>
</reference>
<dbReference type="GO" id="GO:0019941">
    <property type="term" value="P:modification-dependent protein catabolic process"/>
    <property type="evidence" value="ECO:0007669"/>
    <property type="project" value="InterPro"/>
</dbReference>
<evidence type="ECO:0000256" key="1">
    <source>
        <dbReference type="ARBA" id="ARBA00009114"/>
    </source>
</evidence>
<evidence type="ECO:0000313" key="3">
    <source>
        <dbReference type="EMBL" id="MBS6634956.1"/>
    </source>
</evidence>
<dbReference type="GO" id="GO:0008233">
    <property type="term" value="F:peptidase activity"/>
    <property type="evidence" value="ECO:0007669"/>
    <property type="project" value="InterPro"/>
</dbReference>
<evidence type="ECO:0000256" key="2">
    <source>
        <dbReference type="SAM" id="MobiDB-lite"/>
    </source>
</evidence>
<feature type="region of interest" description="Disordered" evidence="2">
    <location>
        <begin position="73"/>
        <end position="94"/>
    </location>
</feature>
<dbReference type="AlphaFoldDB" id="A0A943T7T7"/>
<accession>A0A943T7T7</accession>
<comment type="similarity">
    <text evidence="1">Belongs to the Pup ligase/Pup deamidase family. Pup deamidase subfamily.</text>
</comment>